<reference evidence="2 3" key="1">
    <citation type="journal article" date="2022" name="Nat. Plants">
        <title>Genomes of leafy and leafless Platanthera orchids illuminate the evolution of mycoheterotrophy.</title>
        <authorList>
            <person name="Li M.H."/>
            <person name="Liu K.W."/>
            <person name="Li Z."/>
            <person name="Lu H.C."/>
            <person name="Ye Q.L."/>
            <person name="Zhang D."/>
            <person name="Wang J.Y."/>
            <person name="Li Y.F."/>
            <person name="Zhong Z.M."/>
            <person name="Liu X."/>
            <person name="Yu X."/>
            <person name="Liu D.K."/>
            <person name="Tu X.D."/>
            <person name="Liu B."/>
            <person name="Hao Y."/>
            <person name="Liao X.Y."/>
            <person name="Jiang Y.T."/>
            <person name="Sun W.H."/>
            <person name="Chen J."/>
            <person name="Chen Y.Q."/>
            <person name="Ai Y."/>
            <person name="Zhai J.W."/>
            <person name="Wu S.S."/>
            <person name="Zhou Z."/>
            <person name="Hsiao Y.Y."/>
            <person name="Wu W.L."/>
            <person name="Chen Y.Y."/>
            <person name="Lin Y.F."/>
            <person name="Hsu J.L."/>
            <person name="Li C.Y."/>
            <person name="Wang Z.W."/>
            <person name="Zhao X."/>
            <person name="Zhong W.Y."/>
            <person name="Ma X.K."/>
            <person name="Ma L."/>
            <person name="Huang J."/>
            <person name="Chen G.Z."/>
            <person name="Huang M.Z."/>
            <person name="Huang L."/>
            <person name="Peng D.H."/>
            <person name="Luo Y.B."/>
            <person name="Zou S.Q."/>
            <person name="Chen S.P."/>
            <person name="Lan S."/>
            <person name="Tsai W.C."/>
            <person name="Van de Peer Y."/>
            <person name="Liu Z.J."/>
        </authorList>
    </citation>
    <scope>NUCLEOTIDE SEQUENCE [LARGE SCALE GENOMIC DNA]</scope>
    <source>
        <strain evidence="2">Lor287</strain>
    </source>
</reference>
<feature type="compositionally biased region" description="Basic residues" evidence="1">
    <location>
        <begin position="1"/>
        <end position="11"/>
    </location>
</feature>
<accession>A0AAP0AYG5</accession>
<protein>
    <submittedName>
        <fullName evidence="2">Uncharacterized protein</fullName>
    </submittedName>
</protein>
<proteinExistence type="predicted"/>
<organism evidence="2 3">
    <name type="scientific">Platanthera zijinensis</name>
    <dbReference type="NCBI Taxonomy" id="2320716"/>
    <lineage>
        <taxon>Eukaryota</taxon>
        <taxon>Viridiplantae</taxon>
        <taxon>Streptophyta</taxon>
        <taxon>Embryophyta</taxon>
        <taxon>Tracheophyta</taxon>
        <taxon>Spermatophyta</taxon>
        <taxon>Magnoliopsida</taxon>
        <taxon>Liliopsida</taxon>
        <taxon>Asparagales</taxon>
        <taxon>Orchidaceae</taxon>
        <taxon>Orchidoideae</taxon>
        <taxon>Orchideae</taxon>
        <taxon>Orchidinae</taxon>
        <taxon>Platanthera</taxon>
    </lineage>
</organism>
<sequence length="386" mass="42860">MTSYKKKKKRGGGGLIGPPGPLAPRGAGRQRERKEKVSPCSREWQRLASSPPWARSAGNSRRGERQPPLAAKDLEDLTSYPSEIKRKRQEEEKKKASFRHEQAYLSKYSIGSVVLRFRACPSSQAHDSPNSKPAILLKLSYRPTIVSYSLAVALPICHRYLPPKNTQPRLQSVMRIRGYSSVEKRGGQEIEIVEDGNDFEAFCTAVQAIGKTNQCLENKTILSWSIWKRERRGRGRCTEKGWQECDVGLGRGGRQVSVLGVVKIWRIVRQGEEILEGMKKEYFQIATMTAANAYWNTISASLILARDLRIPARSEIPQHAVHKFSPNFNHGSNIPMRGNLTVAVSSSSCTACRANPCWVVLRGRSRPSPAAGPPAKSFPGLTVVGA</sequence>
<feature type="compositionally biased region" description="Basic and acidic residues" evidence="1">
    <location>
        <begin position="88"/>
        <end position="98"/>
    </location>
</feature>
<dbReference type="EMBL" id="JBBWWQ010000019">
    <property type="protein sequence ID" value="KAK8918969.1"/>
    <property type="molecule type" value="Genomic_DNA"/>
</dbReference>
<evidence type="ECO:0000313" key="2">
    <source>
        <dbReference type="EMBL" id="KAK8918969.1"/>
    </source>
</evidence>
<evidence type="ECO:0000313" key="3">
    <source>
        <dbReference type="Proteomes" id="UP001418222"/>
    </source>
</evidence>
<dbReference type="Proteomes" id="UP001418222">
    <property type="component" value="Unassembled WGS sequence"/>
</dbReference>
<keyword evidence="3" id="KW-1185">Reference proteome</keyword>
<comment type="caution">
    <text evidence="2">The sequence shown here is derived from an EMBL/GenBank/DDBJ whole genome shotgun (WGS) entry which is preliminary data.</text>
</comment>
<evidence type="ECO:0000256" key="1">
    <source>
        <dbReference type="SAM" id="MobiDB-lite"/>
    </source>
</evidence>
<gene>
    <name evidence="2" type="ORF">KSP39_PZI022041</name>
</gene>
<feature type="region of interest" description="Disordered" evidence="1">
    <location>
        <begin position="1"/>
        <end position="98"/>
    </location>
</feature>
<name>A0AAP0AYG5_9ASPA</name>
<dbReference type="AlphaFoldDB" id="A0AAP0AYG5"/>